<keyword evidence="1" id="KW-1133">Transmembrane helix</keyword>
<evidence type="ECO:0000313" key="3">
    <source>
        <dbReference type="Proteomes" id="UP001551695"/>
    </source>
</evidence>
<feature type="transmembrane region" description="Helical" evidence="1">
    <location>
        <begin position="231"/>
        <end position="256"/>
    </location>
</feature>
<reference evidence="2 3" key="1">
    <citation type="submission" date="2024-06" db="EMBL/GenBank/DDBJ databases">
        <title>The Natural Products Discovery Center: Release of the First 8490 Sequenced Strains for Exploring Actinobacteria Biosynthetic Diversity.</title>
        <authorList>
            <person name="Kalkreuter E."/>
            <person name="Kautsar S.A."/>
            <person name="Yang D."/>
            <person name="Bader C.D."/>
            <person name="Teijaro C.N."/>
            <person name="Fluegel L."/>
            <person name="Davis C.M."/>
            <person name="Simpson J.R."/>
            <person name="Lauterbach L."/>
            <person name="Steele A.D."/>
            <person name="Gui C."/>
            <person name="Meng S."/>
            <person name="Li G."/>
            <person name="Viehrig K."/>
            <person name="Ye F."/>
            <person name="Su P."/>
            <person name="Kiefer A.F."/>
            <person name="Nichols A."/>
            <person name="Cepeda A.J."/>
            <person name="Yan W."/>
            <person name="Fan B."/>
            <person name="Jiang Y."/>
            <person name="Adhikari A."/>
            <person name="Zheng C.-J."/>
            <person name="Schuster L."/>
            <person name="Cowan T.M."/>
            <person name="Smanski M.J."/>
            <person name="Chevrette M.G."/>
            <person name="De Carvalho L.P.S."/>
            <person name="Shen B."/>
        </authorList>
    </citation>
    <scope>NUCLEOTIDE SEQUENCE [LARGE SCALE GENOMIC DNA]</scope>
    <source>
        <strain evidence="2 3">NPDC050403</strain>
    </source>
</reference>
<feature type="transmembrane region" description="Helical" evidence="1">
    <location>
        <begin position="25"/>
        <end position="46"/>
    </location>
</feature>
<sequence length="423" mass="44245">MGPQLPATMRHGAAWLRRFAGTTPGLISALVIVSVLLCLLAGFTGANQLGGKVSRHEQVLEQTEPLAFAAQRLYVALSAADAAAAEAFLSGGIETPAVRARYQQALADAAAALAEATAGASDAETRSIVARISAELPAFTGLVETARANNRQGYPVGSAYLREASALMQDSLLKNAEELSADRFAAVHEDQRHIAALPLGTIGLLLLVLSACGGGSVLLLRRTNRWINPGLAAAAGATALALVWVVAATTIAAAALDNDDSGASRQFQTLAEARILAQQARTDETLQLITRGDIAPGEESYAAHIAQLRDRVVTVLGTGSSAETSVTDWTEAHRRQIEAYRAANFNAALSQAIGAAPESSASRFALVDKTLDTDLVRIRDDLREGVDDAGAALSWTPAVTLLLMLAAAAAIVVGLWPRLKEFL</sequence>
<organism evidence="2 3">
    <name type="scientific">Nocardia aurea</name>
    <dbReference type="NCBI Taxonomy" id="2144174"/>
    <lineage>
        <taxon>Bacteria</taxon>
        <taxon>Bacillati</taxon>
        <taxon>Actinomycetota</taxon>
        <taxon>Actinomycetes</taxon>
        <taxon>Mycobacteriales</taxon>
        <taxon>Nocardiaceae</taxon>
        <taxon>Nocardia</taxon>
    </lineage>
</organism>
<comment type="caution">
    <text evidence="2">The sequence shown here is derived from an EMBL/GenBank/DDBJ whole genome shotgun (WGS) entry which is preliminary data.</text>
</comment>
<feature type="transmembrane region" description="Helical" evidence="1">
    <location>
        <begin position="392"/>
        <end position="416"/>
    </location>
</feature>
<gene>
    <name evidence="2" type="ORF">AB0I48_12875</name>
</gene>
<dbReference type="EMBL" id="JBFAKC010000005">
    <property type="protein sequence ID" value="MEV0708452.1"/>
    <property type="molecule type" value="Genomic_DNA"/>
</dbReference>
<keyword evidence="1" id="KW-0812">Transmembrane</keyword>
<accession>A0ABV3FSR1</accession>
<keyword evidence="1" id="KW-0472">Membrane</keyword>
<keyword evidence="3" id="KW-1185">Reference proteome</keyword>
<name>A0ABV3FSR1_9NOCA</name>
<protein>
    <recommendedName>
        <fullName evidence="4">Chemotaxis methyl-accepting receptor HlyB-like 4HB MCP domain-containing protein</fullName>
    </recommendedName>
</protein>
<dbReference type="Proteomes" id="UP001551695">
    <property type="component" value="Unassembled WGS sequence"/>
</dbReference>
<dbReference type="RefSeq" id="WP_232839671.1">
    <property type="nucleotide sequence ID" value="NZ_JBFAKC010000005.1"/>
</dbReference>
<feature type="transmembrane region" description="Helical" evidence="1">
    <location>
        <begin position="194"/>
        <end position="219"/>
    </location>
</feature>
<evidence type="ECO:0008006" key="4">
    <source>
        <dbReference type="Google" id="ProtNLM"/>
    </source>
</evidence>
<evidence type="ECO:0000256" key="1">
    <source>
        <dbReference type="SAM" id="Phobius"/>
    </source>
</evidence>
<proteinExistence type="predicted"/>
<evidence type="ECO:0000313" key="2">
    <source>
        <dbReference type="EMBL" id="MEV0708452.1"/>
    </source>
</evidence>